<dbReference type="Proteomes" id="UP000000346">
    <property type="component" value="Chromosome"/>
</dbReference>
<feature type="transmembrane region" description="Helical" evidence="7">
    <location>
        <begin position="189"/>
        <end position="206"/>
    </location>
</feature>
<dbReference type="EMBL" id="CP001742">
    <property type="protein sequence ID" value="ADL18969.1"/>
    <property type="molecule type" value="Genomic_DNA"/>
</dbReference>
<feature type="transmembrane region" description="Helical" evidence="7">
    <location>
        <begin position="163"/>
        <end position="183"/>
    </location>
</feature>
<feature type="transmembrane region" description="Helical" evidence="7">
    <location>
        <begin position="93"/>
        <end position="117"/>
    </location>
</feature>
<evidence type="ECO:0000256" key="7">
    <source>
        <dbReference type="SAM" id="Phobius"/>
    </source>
</evidence>
<dbReference type="RefSeq" id="WP_013266481.1">
    <property type="nucleotide sequence ID" value="NC_014374.1"/>
</dbReference>
<evidence type="ECO:0000256" key="5">
    <source>
        <dbReference type="ARBA" id="ARBA00022989"/>
    </source>
</evidence>
<dbReference type="PANTHER" id="PTHR39087:SF2">
    <property type="entry name" value="UPF0104 MEMBRANE PROTEIN MJ1595"/>
    <property type="match status" value="1"/>
</dbReference>
<dbReference type="HOGENOM" id="CLU_992462_0_0_2"/>
<dbReference type="AlphaFoldDB" id="D9Q0Y1"/>
<dbReference type="STRING" id="666510.ASAC_0562"/>
<comment type="subcellular location">
    <subcellularLocation>
        <location evidence="1">Cell membrane</location>
        <topology evidence="1">Multi-pass membrane protein</topology>
    </subcellularLocation>
</comment>
<evidence type="ECO:0000256" key="2">
    <source>
        <dbReference type="ARBA" id="ARBA00011061"/>
    </source>
</evidence>
<keyword evidence="5 7" id="KW-1133">Transmembrane helix</keyword>
<keyword evidence="4 7" id="KW-0812">Transmembrane</keyword>
<dbReference type="PANTHER" id="PTHR39087">
    <property type="entry name" value="UPF0104 MEMBRANE PROTEIN MJ1595"/>
    <property type="match status" value="1"/>
</dbReference>
<dbReference type="GeneID" id="9498794"/>
<reference evidence="8 9" key="1">
    <citation type="journal article" date="2010" name="Appl. Environ. Microbiol.">
        <title>The genome sequence of the crenarchaeon Acidilobus saccharovorans supports a new order, Acidilobales, and suggests an important ecological role in terrestrial acidic hot springs.</title>
        <authorList>
            <person name="Mardanov A.V."/>
            <person name="Svetlitchnyi V.A."/>
            <person name="Beletsky A.V."/>
            <person name="Prokofeva M.I."/>
            <person name="Bonch-Osmolovskaya E.A."/>
            <person name="Ravin N.V."/>
            <person name="Skryabin K.G."/>
        </authorList>
    </citation>
    <scope>NUCLEOTIDE SEQUENCE [LARGE SCALE GENOMIC DNA]</scope>
    <source>
        <strain evidence="9">DSM 16705 / JCM 18335 / VKM B-2471 / 345-15</strain>
    </source>
</reference>
<dbReference type="OrthoDB" id="382751at2157"/>
<keyword evidence="3" id="KW-1003">Cell membrane</keyword>
<evidence type="ECO:0000313" key="8">
    <source>
        <dbReference type="EMBL" id="ADL18969.1"/>
    </source>
</evidence>
<protein>
    <submittedName>
        <fullName evidence="8">Uncharacterized protein</fullName>
    </submittedName>
</protein>
<evidence type="ECO:0000256" key="1">
    <source>
        <dbReference type="ARBA" id="ARBA00004651"/>
    </source>
</evidence>
<accession>D9Q0Y1</accession>
<keyword evidence="9" id="KW-1185">Reference proteome</keyword>
<comment type="similarity">
    <text evidence="2">Belongs to the UPF0104 family.</text>
</comment>
<feature type="transmembrane region" description="Helical" evidence="7">
    <location>
        <begin position="218"/>
        <end position="244"/>
    </location>
</feature>
<dbReference type="GO" id="GO:0005886">
    <property type="term" value="C:plasma membrane"/>
    <property type="evidence" value="ECO:0007669"/>
    <property type="project" value="UniProtKB-SubCell"/>
</dbReference>
<dbReference type="InterPro" id="IPR022791">
    <property type="entry name" value="L-PG_synthase/AglD"/>
</dbReference>
<evidence type="ECO:0000256" key="6">
    <source>
        <dbReference type="ARBA" id="ARBA00023136"/>
    </source>
</evidence>
<keyword evidence="6 7" id="KW-0472">Membrane</keyword>
<feature type="transmembrane region" description="Helical" evidence="7">
    <location>
        <begin position="250"/>
        <end position="269"/>
    </location>
</feature>
<name>D9Q0Y1_ACIS3</name>
<feature type="transmembrane region" description="Helical" evidence="7">
    <location>
        <begin position="123"/>
        <end position="142"/>
    </location>
</feature>
<evidence type="ECO:0000256" key="4">
    <source>
        <dbReference type="ARBA" id="ARBA00022692"/>
    </source>
</evidence>
<evidence type="ECO:0000256" key="3">
    <source>
        <dbReference type="ARBA" id="ARBA00022475"/>
    </source>
</evidence>
<dbReference type="KEGG" id="asc:ASAC_0562"/>
<dbReference type="eggNOG" id="arCOG00899">
    <property type="taxonomic scope" value="Archaea"/>
</dbReference>
<gene>
    <name evidence="8" type="ordered locus">ASAC_0562</name>
</gene>
<organism evidence="8 9">
    <name type="scientific">Acidilobus saccharovorans (strain DSM 16705 / JCM 18335 / VKM B-2471 / 345-15)</name>
    <dbReference type="NCBI Taxonomy" id="666510"/>
    <lineage>
        <taxon>Archaea</taxon>
        <taxon>Thermoproteota</taxon>
        <taxon>Thermoprotei</taxon>
        <taxon>Acidilobales</taxon>
        <taxon>Acidilobaceae</taxon>
        <taxon>Acidilobus</taxon>
    </lineage>
</organism>
<feature type="transmembrane region" description="Helical" evidence="7">
    <location>
        <begin position="16"/>
        <end position="36"/>
    </location>
</feature>
<dbReference type="Pfam" id="PF03706">
    <property type="entry name" value="LPG_synthase_TM"/>
    <property type="match status" value="1"/>
</dbReference>
<proteinExistence type="inferred from homology"/>
<dbReference type="InParanoid" id="D9Q0Y1"/>
<evidence type="ECO:0000313" key="9">
    <source>
        <dbReference type="Proteomes" id="UP000000346"/>
    </source>
</evidence>
<sequence length="280" mass="29935">MLDLSLTALLSDLKEVGYAVLVGSLINVVLTLLWALRWRAGLKYLGVRVSYLQSLGAIVASFPLGNLLPAGKAAQEAFRIAYLDVKEGKRTSVMAAAAVEWVAEGLIISFLLLAVIIRHYALGAAALTLVAVAAGQPQGMTVKSAVRDLVKAFRLLSRDRRLMATYLAVSSAIIAIDVIKVWLVALMSGLYLALFDLILLYVILRVTSAAPTPAALGFLDLGVIGALKFMGYPVGLAVLFLVSIRLVDTVMPSIAGIIVLVVTGSYRVLRQARGAGSWRR</sequence>